<dbReference type="InterPro" id="IPR036390">
    <property type="entry name" value="WH_DNA-bd_sf"/>
</dbReference>
<evidence type="ECO:0000256" key="3">
    <source>
        <dbReference type="ARBA" id="ARBA00023163"/>
    </source>
</evidence>
<keyword evidence="3" id="KW-0804">Transcription</keyword>
<gene>
    <name evidence="5" type="primary">hpaR</name>
    <name evidence="5" type="ORF">FRZ40_23080</name>
</gene>
<evidence type="ECO:0000256" key="2">
    <source>
        <dbReference type="ARBA" id="ARBA00023125"/>
    </source>
</evidence>
<dbReference type="InterPro" id="IPR023187">
    <property type="entry name" value="Tscrpt_reg_MarR-type_CS"/>
</dbReference>
<dbReference type="GO" id="GO:0003700">
    <property type="term" value="F:DNA-binding transcription factor activity"/>
    <property type="evidence" value="ECO:0007669"/>
    <property type="project" value="InterPro"/>
</dbReference>
<evidence type="ECO:0000313" key="5">
    <source>
        <dbReference type="EMBL" id="TXC83289.1"/>
    </source>
</evidence>
<accession>A0A5C6VE98</accession>
<dbReference type="InterPro" id="IPR039422">
    <property type="entry name" value="MarR/SlyA-like"/>
</dbReference>
<dbReference type="GO" id="GO:0003677">
    <property type="term" value="F:DNA binding"/>
    <property type="evidence" value="ECO:0007669"/>
    <property type="project" value="UniProtKB-KW"/>
</dbReference>
<dbReference type="SMART" id="SM00347">
    <property type="entry name" value="HTH_MARR"/>
    <property type="match status" value="1"/>
</dbReference>
<name>A0A5C6VE98_9BURK</name>
<dbReference type="GO" id="GO:0006950">
    <property type="term" value="P:response to stress"/>
    <property type="evidence" value="ECO:0007669"/>
    <property type="project" value="TreeGrafter"/>
</dbReference>
<dbReference type="GO" id="GO:0045892">
    <property type="term" value="P:negative regulation of DNA-templated transcription"/>
    <property type="evidence" value="ECO:0007669"/>
    <property type="project" value="InterPro"/>
</dbReference>
<dbReference type="PROSITE" id="PS01117">
    <property type="entry name" value="HTH_MARR_1"/>
    <property type="match status" value="1"/>
</dbReference>
<organism evidence="5 6">
    <name type="scientific">Paraburkholderia azotifigens</name>
    <dbReference type="NCBI Taxonomy" id="2057004"/>
    <lineage>
        <taxon>Bacteria</taxon>
        <taxon>Pseudomonadati</taxon>
        <taxon>Pseudomonadota</taxon>
        <taxon>Betaproteobacteria</taxon>
        <taxon>Burkholderiales</taxon>
        <taxon>Burkholderiaceae</taxon>
        <taxon>Paraburkholderia</taxon>
    </lineage>
</organism>
<keyword evidence="2" id="KW-0238">DNA-binding</keyword>
<dbReference type="PROSITE" id="PS50995">
    <property type="entry name" value="HTH_MARR_2"/>
    <property type="match status" value="1"/>
</dbReference>
<evidence type="ECO:0000256" key="1">
    <source>
        <dbReference type="ARBA" id="ARBA00023015"/>
    </source>
</evidence>
<dbReference type="Proteomes" id="UP000321776">
    <property type="component" value="Unassembled WGS sequence"/>
</dbReference>
<dbReference type="AlphaFoldDB" id="A0A5C6VE98"/>
<evidence type="ECO:0000259" key="4">
    <source>
        <dbReference type="PROSITE" id="PS50995"/>
    </source>
</evidence>
<comment type="caution">
    <text evidence="5">The sequence shown here is derived from an EMBL/GenBank/DDBJ whole genome shotgun (WGS) entry which is preliminary data.</text>
</comment>
<dbReference type="InterPro" id="IPR036388">
    <property type="entry name" value="WH-like_DNA-bd_sf"/>
</dbReference>
<reference evidence="5 6" key="1">
    <citation type="journal article" date="2018" name="Int. J. Syst. Evol. Microbiol.">
        <title>Paraburkholderia azotifigens sp. nov., a nitrogen-fixing bacterium isolated from paddy soil.</title>
        <authorList>
            <person name="Choi G.M."/>
            <person name="Im W.T."/>
        </authorList>
    </citation>
    <scope>NUCLEOTIDE SEQUENCE [LARGE SCALE GENOMIC DNA]</scope>
    <source>
        <strain evidence="5 6">NF 2-5-3</strain>
    </source>
</reference>
<proteinExistence type="predicted"/>
<dbReference type="PANTHER" id="PTHR33164:SF13">
    <property type="entry name" value="4-HYDROXYPHENYLACETATE CATABOLISM PROTEIN"/>
    <property type="match status" value="1"/>
</dbReference>
<protein>
    <submittedName>
        <fullName evidence="5">Homoprotocatechuate degradation operon regulator HpaR</fullName>
    </submittedName>
</protein>
<dbReference type="NCBIfam" id="TIGR02337">
    <property type="entry name" value="HpaR"/>
    <property type="match status" value="1"/>
</dbReference>
<dbReference type="Pfam" id="PF12802">
    <property type="entry name" value="MarR_2"/>
    <property type="match status" value="1"/>
</dbReference>
<dbReference type="InterPro" id="IPR012712">
    <property type="entry name" value="HpaR/FarR"/>
</dbReference>
<dbReference type="InterPro" id="IPR000835">
    <property type="entry name" value="HTH_MarR-typ"/>
</dbReference>
<keyword evidence="1" id="KW-0805">Transcription regulation</keyword>
<feature type="domain" description="HTH marR-type" evidence="4">
    <location>
        <begin position="19"/>
        <end position="151"/>
    </location>
</feature>
<dbReference type="SUPFAM" id="SSF46785">
    <property type="entry name" value="Winged helix' DNA-binding domain"/>
    <property type="match status" value="1"/>
</dbReference>
<sequence>MVTSRSHIDSHTATPHAMHRNLPMLLLRARELMMARFRPLLTAQGLTEQQWRIIRALHENGPLEPRQLCALCTISSPSLAGVLARMEDLGHVTKERFEDDQRRVRVSLTAQSAEVVERMKPLLEAEYQALEKQVGAKVVDDLYVAVDALIRELAASEKTGEEREAE</sequence>
<dbReference type="EMBL" id="VOQS01000003">
    <property type="protein sequence ID" value="TXC83289.1"/>
    <property type="molecule type" value="Genomic_DNA"/>
</dbReference>
<dbReference type="Gene3D" id="1.10.10.10">
    <property type="entry name" value="Winged helix-like DNA-binding domain superfamily/Winged helix DNA-binding domain"/>
    <property type="match status" value="1"/>
</dbReference>
<evidence type="ECO:0000313" key="6">
    <source>
        <dbReference type="Proteomes" id="UP000321776"/>
    </source>
</evidence>
<dbReference type="PANTHER" id="PTHR33164">
    <property type="entry name" value="TRANSCRIPTIONAL REGULATOR, MARR FAMILY"/>
    <property type="match status" value="1"/>
</dbReference>